<protein>
    <recommendedName>
        <fullName evidence="5">Photoactive yellow protein</fullName>
        <shortName evidence="5">PYP</shortName>
    </recommendedName>
</protein>
<evidence type="ECO:0000256" key="3">
    <source>
        <dbReference type="ARBA" id="ARBA00022991"/>
    </source>
</evidence>
<keyword evidence="1 5" id="KW-0600">Photoreceptor protein</keyword>
<reference evidence="7" key="1">
    <citation type="journal article" date="2019" name="Int. J. Syst. Evol. Microbiol.">
        <title>The Global Catalogue of Microorganisms (GCM) 10K type strain sequencing project: providing services to taxonomists for standard genome sequencing and annotation.</title>
        <authorList>
            <consortium name="The Broad Institute Genomics Platform"/>
            <consortium name="The Broad Institute Genome Sequencing Center for Infectious Disease"/>
            <person name="Wu L."/>
            <person name="Ma J."/>
        </authorList>
    </citation>
    <scope>NUCLEOTIDE SEQUENCE [LARGE SCALE GENOMIC DNA]</scope>
    <source>
        <strain evidence="7">JCM 17563</strain>
    </source>
</reference>
<comment type="caution">
    <text evidence="6">The sequence shown here is derived from an EMBL/GenBank/DDBJ whole genome shotgun (WGS) entry which is preliminary data.</text>
</comment>
<keyword evidence="2 5" id="KW-0716">Sensory transduction</keyword>
<evidence type="ECO:0000256" key="4">
    <source>
        <dbReference type="ARBA" id="ARBA00023170"/>
    </source>
</evidence>
<evidence type="ECO:0000256" key="1">
    <source>
        <dbReference type="ARBA" id="ARBA00022543"/>
    </source>
</evidence>
<sequence length="129" mass="14666">MIDASELPDFDEPRLALAVEALPSEVVDTLPFGAIRLNDDGQVVFYSETERRQSGSGNHAWLGLDFFSKVAPCMDNPEFRGRVEQARRTGRLNLEFSHVGDFEDRDRELTIRIQSASTGGYWIFLRRES</sequence>
<dbReference type="InterPro" id="IPR035965">
    <property type="entry name" value="PAS-like_dom_sf"/>
</dbReference>
<evidence type="ECO:0000313" key="6">
    <source>
        <dbReference type="EMBL" id="GAA4018970.1"/>
    </source>
</evidence>
<dbReference type="InterPro" id="IPR012130">
    <property type="entry name" value="PYP"/>
</dbReference>
<proteinExistence type="inferred from homology"/>
<dbReference type="Proteomes" id="UP001500235">
    <property type="component" value="Unassembled WGS sequence"/>
</dbReference>
<dbReference type="Gene3D" id="3.30.450.20">
    <property type="entry name" value="PAS domain"/>
    <property type="match status" value="1"/>
</dbReference>
<name>A0ABP7T0M6_9SPHN</name>
<organism evidence="6 7">
    <name type="scientific">Sphingomonas swuensis</name>
    <dbReference type="NCBI Taxonomy" id="977800"/>
    <lineage>
        <taxon>Bacteria</taxon>
        <taxon>Pseudomonadati</taxon>
        <taxon>Pseudomonadota</taxon>
        <taxon>Alphaproteobacteria</taxon>
        <taxon>Sphingomonadales</taxon>
        <taxon>Sphingomonadaceae</taxon>
        <taxon>Sphingomonas</taxon>
    </lineage>
</organism>
<accession>A0ABP7T0M6</accession>
<evidence type="ECO:0000313" key="7">
    <source>
        <dbReference type="Proteomes" id="UP001500235"/>
    </source>
</evidence>
<keyword evidence="4 5" id="KW-0675">Receptor</keyword>
<comment type="similarity">
    <text evidence="5">Belongs to the photoactive yellow protein family.</text>
</comment>
<keyword evidence="3 5" id="KW-0157">Chromophore</keyword>
<dbReference type="EMBL" id="BAABBQ010000001">
    <property type="protein sequence ID" value="GAA4018970.1"/>
    <property type="molecule type" value="Genomic_DNA"/>
</dbReference>
<dbReference type="RefSeq" id="WP_344707111.1">
    <property type="nucleotide sequence ID" value="NZ_BAABBQ010000001.1"/>
</dbReference>
<evidence type="ECO:0000256" key="2">
    <source>
        <dbReference type="ARBA" id="ARBA00022606"/>
    </source>
</evidence>
<gene>
    <name evidence="6" type="ORF">GCM10022280_18310</name>
</gene>
<dbReference type="PIRSF" id="PIRSF000087">
    <property type="entry name" value="PYP"/>
    <property type="match status" value="1"/>
</dbReference>
<evidence type="ECO:0000256" key="5">
    <source>
        <dbReference type="PIRNR" id="PIRNR000087"/>
    </source>
</evidence>
<keyword evidence="7" id="KW-1185">Reference proteome</keyword>
<dbReference type="SUPFAM" id="SSF55785">
    <property type="entry name" value="PYP-like sensor domain (PAS domain)"/>
    <property type="match status" value="1"/>
</dbReference>